<feature type="domain" description="TonB-dependent receptor plug" evidence="1">
    <location>
        <begin position="2"/>
        <end position="48"/>
    </location>
</feature>
<gene>
    <name evidence="2" type="ORF">ACFS5J_01805</name>
</gene>
<sequence length="57" mass="6204">MNDILKNANGVYISGNTGGYQKEIASHGFSLGSNNTFKNGVRYYNGMLTETSVLELN</sequence>
<dbReference type="EMBL" id="JBHUPC010000008">
    <property type="protein sequence ID" value="MFD2890746.1"/>
    <property type="molecule type" value="Genomic_DNA"/>
</dbReference>
<comment type="caution">
    <text evidence="2">The sequence shown here is derived from an EMBL/GenBank/DDBJ whole genome shotgun (WGS) entry which is preliminary data.</text>
</comment>
<organism evidence="2 3">
    <name type="scientific">Flavobacterium chuncheonense</name>
    <dbReference type="NCBI Taxonomy" id="2026653"/>
    <lineage>
        <taxon>Bacteria</taxon>
        <taxon>Pseudomonadati</taxon>
        <taxon>Bacteroidota</taxon>
        <taxon>Flavobacteriia</taxon>
        <taxon>Flavobacteriales</taxon>
        <taxon>Flavobacteriaceae</taxon>
        <taxon>Flavobacterium</taxon>
    </lineage>
</organism>
<accession>A0ABW5YIB7</accession>
<name>A0ABW5YIB7_9FLAO</name>
<dbReference type="Pfam" id="PF07715">
    <property type="entry name" value="Plug"/>
    <property type="match status" value="1"/>
</dbReference>
<protein>
    <submittedName>
        <fullName evidence="2">TonB-dependent receptor plug domain-containing protein</fullName>
    </submittedName>
</protein>
<evidence type="ECO:0000313" key="3">
    <source>
        <dbReference type="Proteomes" id="UP001597534"/>
    </source>
</evidence>
<keyword evidence="2" id="KW-0675">Receptor</keyword>
<evidence type="ECO:0000313" key="2">
    <source>
        <dbReference type="EMBL" id="MFD2890746.1"/>
    </source>
</evidence>
<reference evidence="3" key="1">
    <citation type="journal article" date="2019" name="Int. J. Syst. Evol. Microbiol.">
        <title>The Global Catalogue of Microorganisms (GCM) 10K type strain sequencing project: providing services to taxonomists for standard genome sequencing and annotation.</title>
        <authorList>
            <consortium name="The Broad Institute Genomics Platform"/>
            <consortium name="The Broad Institute Genome Sequencing Center for Infectious Disease"/>
            <person name="Wu L."/>
            <person name="Ma J."/>
        </authorList>
    </citation>
    <scope>NUCLEOTIDE SEQUENCE [LARGE SCALE GENOMIC DNA]</scope>
    <source>
        <strain evidence="3">KCTC 22671</strain>
    </source>
</reference>
<evidence type="ECO:0000259" key="1">
    <source>
        <dbReference type="Pfam" id="PF07715"/>
    </source>
</evidence>
<keyword evidence="3" id="KW-1185">Reference proteome</keyword>
<proteinExistence type="predicted"/>
<dbReference type="InterPro" id="IPR012910">
    <property type="entry name" value="Plug_dom"/>
</dbReference>
<dbReference type="RefSeq" id="WP_379810238.1">
    <property type="nucleotide sequence ID" value="NZ_JBHUPC010000008.1"/>
</dbReference>
<dbReference type="Proteomes" id="UP001597534">
    <property type="component" value="Unassembled WGS sequence"/>
</dbReference>